<reference evidence="1 2" key="1">
    <citation type="journal article" date="2023" name="Hortic Res">
        <title>Pangenome of water caltrop reveals structural variations and asymmetric subgenome divergence after allopolyploidization.</title>
        <authorList>
            <person name="Zhang X."/>
            <person name="Chen Y."/>
            <person name="Wang L."/>
            <person name="Yuan Y."/>
            <person name="Fang M."/>
            <person name="Shi L."/>
            <person name="Lu R."/>
            <person name="Comes H.P."/>
            <person name="Ma Y."/>
            <person name="Chen Y."/>
            <person name="Huang G."/>
            <person name="Zhou Y."/>
            <person name="Zheng Z."/>
            <person name="Qiu Y."/>
        </authorList>
    </citation>
    <scope>NUCLEOTIDE SEQUENCE [LARGE SCALE GENOMIC DNA]</scope>
    <source>
        <tissue evidence="1">Roots</tissue>
    </source>
</reference>
<evidence type="ECO:0000313" key="1">
    <source>
        <dbReference type="EMBL" id="KAK4763668.1"/>
    </source>
</evidence>
<dbReference type="Proteomes" id="UP001345219">
    <property type="component" value="Chromosome 11"/>
</dbReference>
<accession>A0AAN7QCV5</accession>
<dbReference type="EMBL" id="JAXIOK010000008">
    <property type="protein sequence ID" value="KAK4763668.1"/>
    <property type="molecule type" value="Genomic_DNA"/>
</dbReference>
<gene>
    <name evidence="1" type="ORF">SAY87_013106</name>
</gene>
<dbReference type="AlphaFoldDB" id="A0AAN7QCV5"/>
<name>A0AAN7QCV5_9MYRT</name>
<proteinExistence type="predicted"/>
<evidence type="ECO:0000313" key="2">
    <source>
        <dbReference type="Proteomes" id="UP001345219"/>
    </source>
</evidence>
<comment type="caution">
    <text evidence="1">The sequence shown here is derived from an EMBL/GenBank/DDBJ whole genome shotgun (WGS) entry which is preliminary data.</text>
</comment>
<organism evidence="1 2">
    <name type="scientific">Trapa incisa</name>
    <dbReference type="NCBI Taxonomy" id="236973"/>
    <lineage>
        <taxon>Eukaryota</taxon>
        <taxon>Viridiplantae</taxon>
        <taxon>Streptophyta</taxon>
        <taxon>Embryophyta</taxon>
        <taxon>Tracheophyta</taxon>
        <taxon>Spermatophyta</taxon>
        <taxon>Magnoliopsida</taxon>
        <taxon>eudicotyledons</taxon>
        <taxon>Gunneridae</taxon>
        <taxon>Pentapetalae</taxon>
        <taxon>rosids</taxon>
        <taxon>malvids</taxon>
        <taxon>Myrtales</taxon>
        <taxon>Lythraceae</taxon>
        <taxon>Trapa</taxon>
    </lineage>
</organism>
<keyword evidence="2" id="KW-1185">Reference proteome</keyword>
<sequence length="139" mass="14650">MDSVIASACGLNMNPDAPMAPRLSPTIRPLELCIRLSWLSAGWRMLKRTHAIAGMIGSRRARPLLSPASASSAICCAASAGSEVARVEKTAPAMAEAEMDSAVGLLASDRAMRPFGMGRRGADFAPGFDGLELLRHLTL</sequence>
<protein>
    <submittedName>
        <fullName evidence="1">Uncharacterized protein</fullName>
    </submittedName>
</protein>